<dbReference type="Gene3D" id="3.90.1570.10">
    <property type="entry name" value="tt1808, chain A"/>
    <property type="match status" value="1"/>
</dbReference>
<protein>
    <submittedName>
        <fullName evidence="2">Protein containing DUF820</fullName>
    </submittedName>
</protein>
<dbReference type="InterPro" id="IPR011335">
    <property type="entry name" value="Restrct_endonuc-II-like"/>
</dbReference>
<dbReference type="PANTHER" id="PTHR35400:SF3">
    <property type="entry name" value="SLL1072 PROTEIN"/>
    <property type="match status" value="1"/>
</dbReference>
<dbReference type="PANTHER" id="PTHR35400">
    <property type="entry name" value="SLR1083 PROTEIN"/>
    <property type="match status" value="1"/>
</dbReference>
<dbReference type="SUPFAM" id="SSF52980">
    <property type="entry name" value="Restriction endonuclease-like"/>
    <property type="match status" value="1"/>
</dbReference>
<gene>
    <name evidence="2" type="ORF">THIOM_000328</name>
</gene>
<dbReference type="Pfam" id="PF05685">
    <property type="entry name" value="Uma2"/>
    <property type="match status" value="1"/>
</dbReference>
<sequence>MLIEVAESSLEYDRDKKIPRYAQYAIPEVWLVDLNNTFVDVYLKPTLHGFERVERFELGQQITSSLFPELLIKVDELFLR</sequence>
<reference evidence="2 3" key="1">
    <citation type="submission" date="2016-05" db="EMBL/GenBank/DDBJ databases">
        <title>Single-cell genome of chain-forming Candidatus Thiomargarita nelsonii and comparison to other large sulfur-oxidizing bacteria.</title>
        <authorList>
            <person name="Winkel M."/>
            <person name="Salman V."/>
            <person name="Woyke T."/>
            <person name="Schulz-Vogt H."/>
            <person name="Richter M."/>
            <person name="Flood B."/>
            <person name="Bailey J."/>
            <person name="Amann R."/>
            <person name="Mussmann M."/>
        </authorList>
    </citation>
    <scope>NUCLEOTIDE SEQUENCE [LARGE SCALE GENOMIC DNA]</scope>
    <source>
        <strain evidence="2 3">THI036</strain>
    </source>
</reference>
<dbReference type="EMBL" id="LUTY01000144">
    <property type="protein sequence ID" value="OAD23828.1"/>
    <property type="molecule type" value="Genomic_DNA"/>
</dbReference>
<dbReference type="InterPro" id="IPR012296">
    <property type="entry name" value="Nuclease_put_TT1808"/>
</dbReference>
<dbReference type="PATRIC" id="fig|1003181.4.peg.491"/>
<proteinExistence type="predicted"/>
<keyword evidence="3" id="KW-1185">Reference proteome</keyword>
<name>A0A176S7E6_9GAMM</name>
<evidence type="ECO:0000259" key="1">
    <source>
        <dbReference type="Pfam" id="PF05685"/>
    </source>
</evidence>
<organism evidence="2 3">
    <name type="scientific">Candidatus Thiomargarita nelsonii</name>
    <dbReference type="NCBI Taxonomy" id="1003181"/>
    <lineage>
        <taxon>Bacteria</taxon>
        <taxon>Pseudomonadati</taxon>
        <taxon>Pseudomonadota</taxon>
        <taxon>Gammaproteobacteria</taxon>
        <taxon>Thiotrichales</taxon>
        <taxon>Thiotrichaceae</taxon>
        <taxon>Thiomargarita</taxon>
    </lineage>
</organism>
<feature type="domain" description="Putative restriction endonuclease" evidence="1">
    <location>
        <begin position="2"/>
        <end position="71"/>
    </location>
</feature>
<accession>A0A176S7E6</accession>
<dbReference type="InterPro" id="IPR008538">
    <property type="entry name" value="Uma2"/>
</dbReference>
<dbReference type="AlphaFoldDB" id="A0A176S7E6"/>
<evidence type="ECO:0000313" key="2">
    <source>
        <dbReference type="EMBL" id="OAD23828.1"/>
    </source>
</evidence>
<evidence type="ECO:0000313" key="3">
    <source>
        <dbReference type="Proteomes" id="UP000076962"/>
    </source>
</evidence>
<dbReference type="Proteomes" id="UP000076962">
    <property type="component" value="Unassembled WGS sequence"/>
</dbReference>
<comment type="caution">
    <text evidence="2">The sequence shown here is derived from an EMBL/GenBank/DDBJ whole genome shotgun (WGS) entry which is preliminary data.</text>
</comment>